<dbReference type="InterPro" id="IPR003593">
    <property type="entry name" value="AAA+_ATPase"/>
</dbReference>
<dbReference type="GO" id="GO:0005524">
    <property type="term" value="F:ATP binding"/>
    <property type="evidence" value="ECO:0007669"/>
    <property type="project" value="UniProtKB-KW"/>
</dbReference>
<dbReference type="Proteomes" id="UP001500957">
    <property type="component" value="Unassembled WGS sequence"/>
</dbReference>
<dbReference type="EMBL" id="BAAAHE010000004">
    <property type="protein sequence ID" value="GAA0604359.1"/>
    <property type="molecule type" value="Genomic_DNA"/>
</dbReference>
<protein>
    <submittedName>
        <fullName evidence="5">ABC transporter ATP-binding protein</fullName>
    </submittedName>
</protein>
<dbReference type="InterPro" id="IPR051120">
    <property type="entry name" value="ABC_AA/LPS_Transport"/>
</dbReference>
<keyword evidence="1" id="KW-0813">Transport</keyword>
<dbReference type="PROSITE" id="PS00211">
    <property type="entry name" value="ABC_TRANSPORTER_1"/>
    <property type="match status" value="1"/>
</dbReference>
<sequence>MATSALAVENVALSFGGVKALDQVSFSVAPGTIHALIGPNGAGKSTCFNVISGVYRADSGVVRVNGNDVTGLRPHQLATRGLGRSFQNLALSMHSTVLDNVMLARHSRTRGGFLASGVRWPAMVAEQRKHTARAVEICEFLGIERLLHAPVGGLSYGDAKRVDIARALATEPEVLLLDEPAAGMNAGETAEVAELIKVVREALDISILLVEHDMTLVMGVADRITVLDFGKVVADGTPAEVRNDPEVIRAYLGEQD</sequence>
<evidence type="ECO:0000256" key="2">
    <source>
        <dbReference type="ARBA" id="ARBA00022741"/>
    </source>
</evidence>
<dbReference type="InterPro" id="IPR032823">
    <property type="entry name" value="BCA_ABC_TP_C"/>
</dbReference>
<keyword evidence="2" id="KW-0547">Nucleotide-binding</keyword>
<dbReference type="SUPFAM" id="SSF52540">
    <property type="entry name" value="P-loop containing nucleoside triphosphate hydrolases"/>
    <property type="match status" value="1"/>
</dbReference>
<dbReference type="RefSeq" id="WP_344600763.1">
    <property type="nucleotide sequence ID" value="NZ_BAAAHE010000004.1"/>
</dbReference>
<dbReference type="SMART" id="SM00382">
    <property type="entry name" value="AAA"/>
    <property type="match status" value="1"/>
</dbReference>
<gene>
    <name evidence="5" type="ORF">GCM10009547_02620</name>
</gene>
<dbReference type="InterPro" id="IPR027417">
    <property type="entry name" value="P-loop_NTPase"/>
</dbReference>
<dbReference type="InterPro" id="IPR017871">
    <property type="entry name" value="ABC_transporter-like_CS"/>
</dbReference>
<reference evidence="5 6" key="1">
    <citation type="journal article" date="2019" name="Int. J. Syst. Evol. Microbiol.">
        <title>The Global Catalogue of Microorganisms (GCM) 10K type strain sequencing project: providing services to taxonomists for standard genome sequencing and annotation.</title>
        <authorList>
            <consortium name="The Broad Institute Genomics Platform"/>
            <consortium name="The Broad Institute Genome Sequencing Center for Infectious Disease"/>
            <person name="Wu L."/>
            <person name="Ma J."/>
        </authorList>
    </citation>
    <scope>NUCLEOTIDE SEQUENCE [LARGE SCALE GENOMIC DNA]</scope>
    <source>
        <strain evidence="5 6">JCM 10671</strain>
    </source>
</reference>
<dbReference type="PANTHER" id="PTHR45772">
    <property type="entry name" value="CONSERVED COMPONENT OF ABC TRANSPORTER FOR NATURAL AMINO ACIDS-RELATED"/>
    <property type="match status" value="1"/>
</dbReference>
<keyword evidence="6" id="KW-1185">Reference proteome</keyword>
<dbReference type="PANTHER" id="PTHR45772:SF1">
    <property type="entry name" value="ABC TRANSPORTER ATP-BINDING PROTEIN"/>
    <property type="match status" value="1"/>
</dbReference>
<evidence type="ECO:0000256" key="3">
    <source>
        <dbReference type="ARBA" id="ARBA00022840"/>
    </source>
</evidence>
<comment type="caution">
    <text evidence="5">The sequence shown here is derived from an EMBL/GenBank/DDBJ whole genome shotgun (WGS) entry which is preliminary data.</text>
</comment>
<dbReference type="Gene3D" id="3.40.50.300">
    <property type="entry name" value="P-loop containing nucleotide triphosphate hydrolases"/>
    <property type="match status" value="1"/>
</dbReference>
<evidence type="ECO:0000256" key="1">
    <source>
        <dbReference type="ARBA" id="ARBA00022448"/>
    </source>
</evidence>
<accession>A0ABN1G5B1</accession>
<organism evidence="5 6">
    <name type="scientific">Sporichthya brevicatena</name>
    <dbReference type="NCBI Taxonomy" id="171442"/>
    <lineage>
        <taxon>Bacteria</taxon>
        <taxon>Bacillati</taxon>
        <taxon>Actinomycetota</taxon>
        <taxon>Actinomycetes</taxon>
        <taxon>Sporichthyales</taxon>
        <taxon>Sporichthyaceae</taxon>
        <taxon>Sporichthya</taxon>
    </lineage>
</organism>
<proteinExistence type="predicted"/>
<feature type="domain" description="ABC transporter" evidence="4">
    <location>
        <begin position="6"/>
        <end position="254"/>
    </location>
</feature>
<name>A0ABN1G5B1_9ACTN</name>
<dbReference type="PROSITE" id="PS50893">
    <property type="entry name" value="ABC_TRANSPORTER_2"/>
    <property type="match status" value="1"/>
</dbReference>
<evidence type="ECO:0000313" key="6">
    <source>
        <dbReference type="Proteomes" id="UP001500957"/>
    </source>
</evidence>
<evidence type="ECO:0000259" key="4">
    <source>
        <dbReference type="PROSITE" id="PS50893"/>
    </source>
</evidence>
<dbReference type="InterPro" id="IPR003439">
    <property type="entry name" value="ABC_transporter-like_ATP-bd"/>
</dbReference>
<dbReference type="Pfam" id="PF00005">
    <property type="entry name" value="ABC_tran"/>
    <property type="match status" value="1"/>
</dbReference>
<dbReference type="CDD" id="cd03219">
    <property type="entry name" value="ABC_Mj1267_LivG_branched"/>
    <property type="match status" value="1"/>
</dbReference>
<keyword evidence="3 5" id="KW-0067">ATP-binding</keyword>
<evidence type="ECO:0000313" key="5">
    <source>
        <dbReference type="EMBL" id="GAA0604359.1"/>
    </source>
</evidence>
<dbReference type="Pfam" id="PF12399">
    <property type="entry name" value="BCA_ABC_TP_C"/>
    <property type="match status" value="1"/>
</dbReference>